<dbReference type="AlphaFoldDB" id="A0A8H5FLS5"/>
<gene>
    <name evidence="5" type="ORF">D9758_013933</name>
</gene>
<evidence type="ECO:0000256" key="2">
    <source>
        <dbReference type="ARBA" id="ARBA00022723"/>
    </source>
</evidence>
<comment type="cofactor">
    <cofactor evidence="1">
        <name>a divalent metal cation</name>
        <dbReference type="ChEBI" id="CHEBI:60240"/>
    </cofactor>
</comment>
<sequence>MPCAESRPQHAKKLLKTYSKYIKNRRERARKRVICRKQLYCAHSSQKRDVLSSLSSLSLSFSFNEGSLDPGSDEESSSLASQDWDLQSLSSFSSLLGYSPDTDDDDSEGFGSEMDGMESEEEDPSLDLGNALRDAVMTEIRQMYENRAWRNGWCFVDGTFIPLAYQPYWYGESYFDRKSCYSLNVQIVLLPNWCIIDFSYGHVGSTHDATAWEETRLFKEHESLLQDEWIWADSAYPIQTWVVAPYKKPDCYEPENEEFNKAVS</sequence>
<dbReference type="Pfam" id="PF13359">
    <property type="entry name" value="DDE_Tnp_4"/>
    <property type="match status" value="1"/>
</dbReference>
<dbReference type="OrthoDB" id="2641813at2759"/>
<accession>A0A8H5FLS5</accession>
<evidence type="ECO:0000256" key="1">
    <source>
        <dbReference type="ARBA" id="ARBA00001968"/>
    </source>
</evidence>
<name>A0A8H5FLS5_9AGAR</name>
<dbReference type="GO" id="GO:0046872">
    <property type="term" value="F:metal ion binding"/>
    <property type="evidence" value="ECO:0007669"/>
    <property type="project" value="UniProtKB-KW"/>
</dbReference>
<feature type="domain" description="DDE Tnp4" evidence="4">
    <location>
        <begin position="156"/>
        <end position="264"/>
    </location>
</feature>
<evidence type="ECO:0000313" key="5">
    <source>
        <dbReference type="EMBL" id="KAF5341489.1"/>
    </source>
</evidence>
<evidence type="ECO:0000313" key="6">
    <source>
        <dbReference type="Proteomes" id="UP000559256"/>
    </source>
</evidence>
<feature type="region of interest" description="Disordered" evidence="3">
    <location>
        <begin position="98"/>
        <end position="125"/>
    </location>
</feature>
<dbReference type="InterPro" id="IPR027806">
    <property type="entry name" value="HARBI1_dom"/>
</dbReference>
<keyword evidence="2" id="KW-0479">Metal-binding</keyword>
<comment type="caution">
    <text evidence="5">The sequence shown here is derived from an EMBL/GenBank/DDBJ whole genome shotgun (WGS) entry which is preliminary data.</text>
</comment>
<reference evidence="5 6" key="1">
    <citation type="journal article" date="2020" name="ISME J.">
        <title>Uncovering the hidden diversity of litter-decomposition mechanisms in mushroom-forming fungi.</title>
        <authorList>
            <person name="Floudas D."/>
            <person name="Bentzer J."/>
            <person name="Ahren D."/>
            <person name="Johansson T."/>
            <person name="Persson P."/>
            <person name="Tunlid A."/>
        </authorList>
    </citation>
    <scope>NUCLEOTIDE SEQUENCE [LARGE SCALE GENOMIC DNA]</scope>
    <source>
        <strain evidence="5 6">CBS 291.85</strain>
    </source>
</reference>
<dbReference type="EMBL" id="JAACJM010000163">
    <property type="protein sequence ID" value="KAF5341489.1"/>
    <property type="molecule type" value="Genomic_DNA"/>
</dbReference>
<organism evidence="5 6">
    <name type="scientific">Tetrapyrgos nigripes</name>
    <dbReference type="NCBI Taxonomy" id="182062"/>
    <lineage>
        <taxon>Eukaryota</taxon>
        <taxon>Fungi</taxon>
        <taxon>Dikarya</taxon>
        <taxon>Basidiomycota</taxon>
        <taxon>Agaricomycotina</taxon>
        <taxon>Agaricomycetes</taxon>
        <taxon>Agaricomycetidae</taxon>
        <taxon>Agaricales</taxon>
        <taxon>Marasmiineae</taxon>
        <taxon>Marasmiaceae</taxon>
        <taxon>Tetrapyrgos</taxon>
    </lineage>
</organism>
<evidence type="ECO:0000259" key="4">
    <source>
        <dbReference type="Pfam" id="PF13359"/>
    </source>
</evidence>
<protein>
    <recommendedName>
        <fullName evidence="4">DDE Tnp4 domain-containing protein</fullName>
    </recommendedName>
</protein>
<dbReference type="Proteomes" id="UP000559256">
    <property type="component" value="Unassembled WGS sequence"/>
</dbReference>
<evidence type="ECO:0000256" key="3">
    <source>
        <dbReference type="SAM" id="MobiDB-lite"/>
    </source>
</evidence>
<proteinExistence type="predicted"/>
<keyword evidence="6" id="KW-1185">Reference proteome</keyword>
<feature type="compositionally biased region" description="Acidic residues" evidence="3">
    <location>
        <begin position="115"/>
        <end position="125"/>
    </location>
</feature>